<dbReference type="Gene3D" id="2.40.400.10">
    <property type="entry name" value="Acetoacetate decarboxylase-like"/>
    <property type="match status" value="1"/>
</dbReference>
<gene>
    <name evidence="1" type="ORF">I6G56_21070</name>
</gene>
<proteinExistence type="predicted"/>
<protein>
    <submittedName>
        <fullName evidence="1">Uncharacterized protein</fullName>
    </submittedName>
</protein>
<dbReference type="Proteomes" id="UP000594943">
    <property type="component" value="Chromosome 2"/>
</dbReference>
<sequence length="61" mass="6594">MPDGLAPASGERAGRCALYFCDWQFATADGLEYLDPVGSQYKETLLLVAPASRRSRAGTSR</sequence>
<reference evidence="1 2" key="1">
    <citation type="submission" date="2020-12" db="EMBL/GenBank/DDBJ databases">
        <title>FDA dAtabase for Regulatory Grade micrObial Sequences (FDA-ARGOS): Supporting development and validation of Infectious Disease Dx tests.</title>
        <authorList>
            <person name="Nelson B."/>
            <person name="Plummer A."/>
            <person name="Tallon L."/>
            <person name="Sadzewicz L."/>
            <person name="Zhao X."/>
            <person name="Boylan J."/>
            <person name="Ott S."/>
            <person name="Bowen H."/>
            <person name="Vavikolanu K."/>
            <person name="Mehta A."/>
            <person name="Aluvathingal J."/>
            <person name="Nadendla S."/>
            <person name="Myers T."/>
            <person name="Yan Y."/>
            <person name="Sichtig H."/>
        </authorList>
    </citation>
    <scope>NUCLEOTIDE SEQUENCE [LARGE SCALE GENOMIC DNA]</scope>
    <source>
        <strain evidence="1 2">FDAARGOS_899</strain>
    </source>
</reference>
<dbReference type="KEGG" id="bhg:I6G56_21070"/>
<name>A0A7U4P9L5_9BURK</name>
<evidence type="ECO:0000313" key="1">
    <source>
        <dbReference type="EMBL" id="QPS46973.1"/>
    </source>
</evidence>
<dbReference type="InterPro" id="IPR023375">
    <property type="entry name" value="ADC_dom_sf"/>
</dbReference>
<dbReference type="RefSeq" id="WP_006028765.1">
    <property type="nucleotide sequence ID" value="NZ_CP013382.1"/>
</dbReference>
<dbReference type="EMBL" id="CP065687">
    <property type="protein sequence ID" value="QPS46973.1"/>
    <property type="molecule type" value="Genomic_DNA"/>
</dbReference>
<accession>A0A7T2U7A9</accession>
<evidence type="ECO:0000313" key="2">
    <source>
        <dbReference type="Proteomes" id="UP000594943"/>
    </source>
</evidence>
<accession>A0A7U4P9L5</accession>
<organism evidence="1 2">
    <name type="scientific">Burkholderia humptydooensis</name>
    <dbReference type="NCBI Taxonomy" id="430531"/>
    <lineage>
        <taxon>Bacteria</taxon>
        <taxon>Pseudomonadati</taxon>
        <taxon>Pseudomonadota</taxon>
        <taxon>Betaproteobacteria</taxon>
        <taxon>Burkholderiales</taxon>
        <taxon>Burkholderiaceae</taxon>
        <taxon>Burkholderia</taxon>
        <taxon>pseudomallei group</taxon>
    </lineage>
</organism>
<dbReference type="AlphaFoldDB" id="A0A7U4P9L5"/>